<sequence length="444" mass="47234">MSNPETLSVKESEAVESAELSAAEATPVDAPDTEASGFFEKLYNGNGGFPIVQNRGRLYGILVAVVVACLLSILVRGFTLGIDFEGGTRMTMPPAGGATESSVSEVFEEATGIAPQSTQTVGSGDAESIEITSERLSEEQIREARSALFNEYHPKNNVGEVTQDAISDSTVSESWGSSITKKMLIALGVFLLTVFLYIAIRMERDMAAAAIICLLIDLTVVSGIYALVGFEVSPATVIGLLTILAYSLYDTVVVFDKVQENTSGLFGSTRATYAEETNLAINQTIMRSINTSIFSLVPIASLLIVAVGIMGVGTLKDLALVQFIGVIAGTFSSIFFAAPLLVTFKMRQQKYKQHEARVERARSLATSQEGSSDEDAAVETAEDANEKVGVSAADAGAGADADEAKKAGKRSVSSPNSRLADDSTEDFKRETHNEDAGRSWRPGM</sequence>
<keyword evidence="6 9" id="KW-1133">Transmembrane helix</keyword>
<dbReference type="InterPro" id="IPR022813">
    <property type="entry name" value="SecD/SecF_arch_bac"/>
</dbReference>
<reference evidence="12" key="1">
    <citation type="submission" date="2022-02" db="EMBL/GenBank/DDBJ databases">
        <title>Corynebacterium sp. from urogenital microbiome.</title>
        <authorList>
            <person name="Cappelli E.A."/>
            <person name="Ribeiro T.G."/>
            <person name="Peixe L."/>
        </authorList>
    </citation>
    <scope>NUCLEOTIDE SEQUENCE</scope>
    <source>
        <strain evidence="12">C8Ua_174</strain>
    </source>
</reference>
<gene>
    <name evidence="9 12" type="primary">secF</name>
    <name evidence="12" type="ORF">L8V00_02745</name>
</gene>
<dbReference type="InterPro" id="IPR022646">
    <property type="entry name" value="SecD/SecF_CS"/>
</dbReference>
<dbReference type="Pfam" id="PF07549">
    <property type="entry name" value="Sec_GG"/>
    <property type="match status" value="1"/>
</dbReference>
<feature type="region of interest" description="Disordered" evidence="10">
    <location>
        <begin position="1"/>
        <end position="31"/>
    </location>
</feature>
<comment type="subcellular location">
    <subcellularLocation>
        <location evidence="1 9">Cell membrane</location>
        <topology evidence="1 9">Multi-pass membrane protein</topology>
    </subcellularLocation>
</comment>
<feature type="compositionally biased region" description="Basic and acidic residues" evidence="10">
    <location>
        <begin position="419"/>
        <end position="438"/>
    </location>
</feature>
<evidence type="ECO:0000256" key="10">
    <source>
        <dbReference type="SAM" id="MobiDB-lite"/>
    </source>
</evidence>
<dbReference type="PRINTS" id="PR01755">
    <property type="entry name" value="SECFTRNLCASE"/>
</dbReference>
<dbReference type="RefSeq" id="WP_070487568.1">
    <property type="nucleotide sequence ID" value="NZ_JAKMUT010000002.1"/>
</dbReference>
<dbReference type="Gene3D" id="1.20.1640.10">
    <property type="entry name" value="Multidrug efflux transporter AcrB transmembrane domain"/>
    <property type="match status" value="1"/>
</dbReference>
<dbReference type="Proteomes" id="UP001146469">
    <property type="component" value="Unassembled WGS sequence"/>
</dbReference>
<feature type="transmembrane region" description="Helical" evidence="9">
    <location>
        <begin position="319"/>
        <end position="342"/>
    </location>
</feature>
<feature type="transmembrane region" description="Helical" evidence="9">
    <location>
        <begin position="234"/>
        <end position="255"/>
    </location>
</feature>
<evidence type="ECO:0000256" key="4">
    <source>
        <dbReference type="ARBA" id="ARBA00022692"/>
    </source>
</evidence>
<feature type="region of interest" description="Disordered" evidence="10">
    <location>
        <begin position="362"/>
        <end position="444"/>
    </location>
</feature>
<dbReference type="InterPro" id="IPR005665">
    <property type="entry name" value="SecF_bac"/>
</dbReference>
<keyword evidence="13" id="KW-1185">Reference proteome</keyword>
<dbReference type="InterPro" id="IPR022645">
    <property type="entry name" value="SecD/SecF_bac"/>
</dbReference>
<feature type="compositionally biased region" description="Low complexity" evidence="10">
    <location>
        <begin position="15"/>
        <end position="25"/>
    </location>
</feature>
<keyword evidence="5 9" id="KW-0653">Protein transport</keyword>
<feature type="compositionally biased region" description="Acidic residues" evidence="10">
    <location>
        <begin position="371"/>
        <end position="383"/>
    </location>
</feature>
<name>A0A9X3RG34_9CORY</name>
<evidence type="ECO:0000256" key="9">
    <source>
        <dbReference type="HAMAP-Rule" id="MF_01464"/>
    </source>
</evidence>
<keyword evidence="3 9" id="KW-1003">Cell membrane</keyword>
<evidence type="ECO:0000313" key="13">
    <source>
        <dbReference type="Proteomes" id="UP001146469"/>
    </source>
</evidence>
<evidence type="ECO:0000259" key="11">
    <source>
        <dbReference type="Pfam" id="PF02355"/>
    </source>
</evidence>
<keyword evidence="7 9" id="KW-0811">Translocation</keyword>
<dbReference type="SUPFAM" id="SSF82866">
    <property type="entry name" value="Multidrug efflux transporter AcrB transmembrane domain"/>
    <property type="match status" value="1"/>
</dbReference>
<dbReference type="GO" id="GO:0006605">
    <property type="term" value="P:protein targeting"/>
    <property type="evidence" value="ECO:0007669"/>
    <property type="project" value="UniProtKB-UniRule"/>
</dbReference>
<dbReference type="AlphaFoldDB" id="A0A9X3RG34"/>
<feature type="transmembrane region" description="Helical" evidence="9">
    <location>
        <begin position="183"/>
        <end position="200"/>
    </location>
</feature>
<dbReference type="GO" id="GO:0043952">
    <property type="term" value="P:protein transport by the Sec complex"/>
    <property type="evidence" value="ECO:0007669"/>
    <property type="project" value="UniProtKB-UniRule"/>
</dbReference>
<evidence type="ECO:0000256" key="1">
    <source>
        <dbReference type="ARBA" id="ARBA00004651"/>
    </source>
</evidence>
<dbReference type="GO" id="GO:0015450">
    <property type="term" value="F:protein-transporting ATPase activity"/>
    <property type="evidence" value="ECO:0007669"/>
    <property type="project" value="InterPro"/>
</dbReference>
<dbReference type="GO" id="GO:0005886">
    <property type="term" value="C:plasma membrane"/>
    <property type="evidence" value="ECO:0007669"/>
    <property type="project" value="UniProtKB-SubCell"/>
</dbReference>
<dbReference type="Pfam" id="PF02355">
    <property type="entry name" value="SecD_SecF_C"/>
    <property type="match status" value="1"/>
</dbReference>
<feature type="domain" description="Protein export membrane protein SecD/SecF C-terminal" evidence="11">
    <location>
        <begin position="162"/>
        <end position="346"/>
    </location>
</feature>
<dbReference type="PANTHER" id="PTHR30081">
    <property type="entry name" value="PROTEIN-EXPORT MEMBRANE PROTEIN SEC"/>
    <property type="match status" value="1"/>
</dbReference>
<keyword evidence="2 9" id="KW-0813">Transport</keyword>
<dbReference type="NCBIfam" id="TIGR00966">
    <property type="entry name" value="transloc_SecF"/>
    <property type="match status" value="1"/>
</dbReference>
<evidence type="ECO:0000256" key="3">
    <source>
        <dbReference type="ARBA" id="ARBA00022475"/>
    </source>
</evidence>
<dbReference type="GO" id="GO:0065002">
    <property type="term" value="P:intracellular protein transmembrane transport"/>
    <property type="evidence" value="ECO:0007669"/>
    <property type="project" value="UniProtKB-UniRule"/>
</dbReference>
<evidence type="ECO:0000256" key="8">
    <source>
        <dbReference type="ARBA" id="ARBA00023136"/>
    </source>
</evidence>
<feature type="transmembrane region" description="Helical" evidence="9">
    <location>
        <begin position="58"/>
        <end position="82"/>
    </location>
</feature>
<dbReference type="HAMAP" id="MF_01464_B">
    <property type="entry name" value="SecF_B"/>
    <property type="match status" value="1"/>
</dbReference>
<feature type="transmembrane region" description="Helical" evidence="9">
    <location>
        <begin position="207"/>
        <end position="228"/>
    </location>
</feature>
<organism evidence="12 13">
    <name type="scientific">Corynebacterium evansiae</name>
    <dbReference type="NCBI Taxonomy" id="2913499"/>
    <lineage>
        <taxon>Bacteria</taxon>
        <taxon>Bacillati</taxon>
        <taxon>Actinomycetota</taxon>
        <taxon>Actinomycetes</taxon>
        <taxon>Mycobacteriales</taxon>
        <taxon>Corynebacteriaceae</taxon>
        <taxon>Corynebacterium</taxon>
    </lineage>
</organism>
<evidence type="ECO:0000256" key="6">
    <source>
        <dbReference type="ARBA" id="ARBA00022989"/>
    </source>
</evidence>
<proteinExistence type="inferred from homology"/>
<evidence type="ECO:0000256" key="5">
    <source>
        <dbReference type="ARBA" id="ARBA00022927"/>
    </source>
</evidence>
<comment type="subunit">
    <text evidence="9">Forms a complex with SecD. Part of the essential Sec protein translocation apparatus which comprises SecA, SecYEG and auxiliary proteins SecDF. Other proteins may also be involved.</text>
</comment>
<dbReference type="EMBL" id="JAKMUT010000002">
    <property type="protein sequence ID" value="MCZ9289132.1"/>
    <property type="molecule type" value="Genomic_DNA"/>
</dbReference>
<dbReference type="PANTHER" id="PTHR30081:SF8">
    <property type="entry name" value="PROTEIN TRANSLOCASE SUBUNIT SECF"/>
    <property type="match status" value="1"/>
</dbReference>
<comment type="caution">
    <text evidence="12">The sequence shown here is derived from an EMBL/GenBank/DDBJ whole genome shotgun (WGS) entry which is preliminary data.</text>
</comment>
<protein>
    <recommendedName>
        <fullName evidence="9">Protein-export membrane protein SecF</fullName>
    </recommendedName>
</protein>
<feature type="transmembrane region" description="Helical" evidence="9">
    <location>
        <begin position="293"/>
        <end position="313"/>
    </location>
</feature>
<dbReference type="InterPro" id="IPR048634">
    <property type="entry name" value="SecD_SecF_C"/>
</dbReference>
<keyword evidence="8 9" id="KW-0472">Membrane</keyword>
<evidence type="ECO:0000313" key="12">
    <source>
        <dbReference type="EMBL" id="MCZ9289132.1"/>
    </source>
</evidence>
<evidence type="ECO:0000256" key="2">
    <source>
        <dbReference type="ARBA" id="ARBA00022448"/>
    </source>
</evidence>
<evidence type="ECO:0000256" key="7">
    <source>
        <dbReference type="ARBA" id="ARBA00023010"/>
    </source>
</evidence>
<comment type="similarity">
    <text evidence="9">Belongs to the SecD/SecF family. SecF subfamily.</text>
</comment>
<comment type="function">
    <text evidence="9">Part of the Sec protein translocase complex. Interacts with the SecYEG preprotein conducting channel. SecDF uses the proton motive force (PMF) to complete protein translocation after the ATP-dependent function of SecA.</text>
</comment>
<accession>A0A9X3RG34</accession>
<keyword evidence="4 9" id="KW-0812">Transmembrane</keyword>